<evidence type="ECO:0000256" key="2">
    <source>
        <dbReference type="ARBA" id="ARBA00022670"/>
    </source>
</evidence>
<dbReference type="InterPro" id="IPR002126">
    <property type="entry name" value="Cadherin-like_dom"/>
</dbReference>
<feature type="domain" description="Cadherin" evidence="7">
    <location>
        <begin position="341"/>
        <end position="445"/>
    </location>
</feature>
<evidence type="ECO:0000259" key="7">
    <source>
        <dbReference type="PROSITE" id="PS50268"/>
    </source>
</evidence>
<dbReference type="GO" id="GO:0008236">
    <property type="term" value="F:serine-type peptidase activity"/>
    <property type="evidence" value="ECO:0007669"/>
    <property type="project" value="UniProtKB-KW"/>
</dbReference>
<dbReference type="SUPFAM" id="SSF50494">
    <property type="entry name" value="Trypsin-like serine proteases"/>
    <property type="match status" value="1"/>
</dbReference>
<organism evidence="8 9">
    <name type="scientific">Prochlorococcus marinus XMU1408</name>
    <dbReference type="NCBI Taxonomy" id="2213228"/>
    <lineage>
        <taxon>Bacteria</taxon>
        <taxon>Bacillati</taxon>
        <taxon>Cyanobacteriota</taxon>
        <taxon>Cyanophyceae</taxon>
        <taxon>Synechococcales</taxon>
        <taxon>Prochlorococcaceae</taxon>
        <taxon>Prochlorococcus</taxon>
    </lineage>
</organism>
<proteinExistence type="inferred from homology"/>
<evidence type="ECO:0000256" key="6">
    <source>
        <dbReference type="RuleBase" id="RU004296"/>
    </source>
</evidence>
<dbReference type="InterPro" id="IPR025282">
    <property type="entry name" value="DUF4214"/>
</dbReference>
<dbReference type="SUPFAM" id="SSF49313">
    <property type="entry name" value="Cadherin-like"/>
    <property type="match status" value="2"/>
</dbReference>
<dbReference type="GO" id="GO:0016020">
    <property type="term" value="C:membrane"/>
    <property type="evidence" value="ECO:0007669"/>
    <property type="project" value="InterPro"/>
</dbReference>
<accession>A0A318R5N1</accession>
<evidence type="ECO:0000313" key="9">
    <source>
        <dbReference type="Proteomes" id="UP000247807"/>
    </source>
</evidence>
<dbReference type="InterPro" id="IPR015919">
    <property type="entry name" value="Cadherin-like_sf"/>
</dbReference>
<keyword evidence="5 6" id="KW-0720">Serine protease</keyword>
<evidence type="ECO:0000256" key="4">
    <source>
        <dbReference type="ARBA" id="ARBA00022801"/>
    </source>
</evidence>
<dbReference type="OrthoDB" id="542555at2"/>
<dbReference type="PROSITE" id="PS50268">
    <property type="entry name" value="CADHERIN_2"/>
    <property type="match status" value="2"/>
</dbReference>
<sequence length="882" mass="98386">MSTFEVNDDIFPYRCAVFIRSRWGNTWYSGSGALIGNNDILTASHVIHNNDRGGLANEVRIYPTYDPDSSYYSSGYYQPIWYEYYDDWDEDGNGLLTTGDGKSNSLYEVEKDIALLSLSENLGSIYGYFGVKKTFSGGTAYKLGFPGKYSNNLMFDQGIIYKDSIDNYHWFYNNDIEINGGDSGGPIYINSGGDAGYQIIGVTSSSGGLTSTACSVDSHYWWISESVQVNNYLYDKSFASIVSEESVNEGDSISFTYKTHKYEENKQYIYRISGISSSDLISEELTGTTIINSDGEAIFSIEISADQRTEGSETFTLSIGEKTKSVIINDTSKNLSQSPTDIIISSTSFDENINANTSIASLSTIDPDTSDTFTYTLVSGVGDTDNQAFTINGSSIQINTSPDYETKSSYTIRVKTTDSSGNNYEKSFDLSVNNLEEGNIEKPIIYGENNRILFSENSTASQFYREIYIPENTNHEIYRFTSNKEVTWSISQGPYSYVEDYKYFEIDEITGSLTIKGILDYENGQAYGNSPYDNNYLMSIEATDVAGNKLESNQFRVIITDVVNESNTSSTSATSTELQQLYIGYFSRPCDPSGLDYWLGEKITKKAFAANMYLQPEFNSVNGNLSTTDQVNQIYLNLFNRDGDAAGLTYWSGQIDSGSLELASIANDLTWAALNNTGSEVDKKTLTHKTNAAIQYTYQIRKSTSDILAYQPASTSPWITGNNFTEAKTFINEIGFSKVANLSEIEGSISKFSNIPNSFNLNSNNSLINSIDNITGLSLNNLSNDFLESLRNPETTINNSFLANQQDHNNKLNYIDISKHLSNQDFISNLYEHVLCRESDLQGLNYWVDQLETNLETRYEVLIGFSRSEENHLIIADTNVLA</sequence>
<feature type="domain" description="Cadherin" evidence="7">
    <location>
        <begin position="473"/>
        <end position="571"/>
    </location>
</feature>
<dbReference type="Pfam" id="PF13365">
    <property type="entry name" value="Trypsin_2"/>
    <property type="match status" value="1"/>
</dbReference>
<protein>
    <recommendedName>
        <fullName evidence="6">Serine protease</fullName>
        <ecNumber evidence="6">3.4.21.-</ecNumber>
    </recommendedName>
</protein>
<reference evidence="8 9" key="1">
    <citation type="journal article" date="2018" name="Appl. Environ. Microbiol.">
        <title>Genome rearrangement shapes Prochlorococcus ecological adaptation.</title>
        <authorList>
            <person name="Yan W."/>
            <person name="Wei S."/>
            <person name="Wang Q."/>
            <person name="Xiao X."/>
            <person name="Zeng Q."/>
            <person name="Jiao N."/>
            <person name="Zhang R."/>
        </authorList>
    </citation>
    <scope>NUCLEOTIDE SEQUENCE [LARGE SCALE GENOMIC DNA]</scope>
    <source>
        <strain evidence="8 9">XMU1408</strain>
    </source>
</reference>
<evidence type="ECO:0000256" key="5">
    <source>
        <dbReference type="ARBA" id="ARBA00022825"/>
    </source>
</evidence>
<keyword evidence="4 6" id="KW-0378">Hydrolase</keyword>
<dbReference type="Gene3D" id="2.40.10.10">
    <property type="entry name" value="Trypsin-like serine proteases"/>
    <property type="match status" value="2"/>
</dbReference>
<evidence type="ECO:0000256" key="1">
    <source>
        <dbReference type="ARBA" id="ARBA00008764"/>
    </source>
</evidence>
<dbReference type="EMBL" id="QJUE01000001">
    <property type="protein sequence ID" value="PYE03683.1"/>
    <property type="molecule type" value="Genomic_DNA"/>
</dbReference>
<dbReference type="InterPro" id="IPR043504">
    <property type="entry name" value="Peptidase_S1_PA_chymotrypsin"/>
</dbReference>
<gene>
    <name evidence="8" type="ORF">DNJ73_00395</name>
</gene>
<dbReference type="PRINTS" id="PR00839">
    <property type="entry name" value="V8PROTEASE"/>
</dbReference>
<dbReference type="Pfam" id="PF13946">
    <property type="entry name" value="DUF4214"/>
    <property type="match status" value="2"/>
</dbReference>
<evidence type="ECO:0000256" key="3">
    <source>
        <dbReference type="ARBA" id="ARBA00022729"/>
    </source>
</evidence>
<dbReference type="PANTHER" id="PTHR15462">
    <property type="entry name" value="SERINE PROTEASE"/>
    <property type="match status" value="1"/>
</dbReference>
<dbReference type="InterPro" id="IPR009003">
    <property type="entry name" value="Peptidase_S1_PA"/>
</dbReference>
<dbReference type="AlphaFoldDB" id="A0A318R5N1"/>
<comment type="similarity">
    <text evidence="1 6">Belongs to the peptidase S1B family.</text>
</comment>
<name>A0A318R5N1_PROMR</name>
<dbReference type="GO" id="GO:0006508">
    <property type="term" value="P:proteolysis"/>
    <property type="evidence" value="ECO:0007669"/>
    <property type="project" value="UniProtKB-KW"/>
</dbReference>
<dbReference type="Gene3D" id="2.60.40.60">
    <property type="entry name" value="Cadherins"/>
    <property type="match status" value="2"/>
</dbReference>
<comment type="caution">
    <text evidence="8">The sequence shown here is derived from an EMBL/GenBank/DDBJ whole genome shotgun (WGS) entry which is preliminary data.</text>
</comment>
<dbReference type="InterPro" id="IPR050966">
    <property type="entry name" value="Glutamyl_endopeptidase"/>
</dbReference>
<dbReference type="InterPro" id="IPR008256">
    <property type="entry name" value="Peptidase_S1B"/>
</dbReference>
<keyword evidence="2 6" id="KW-0645">Protease</keyword>
<dbReference type="PANTHER" id="PTHR15462:SF8">
    <property type="entry name" value="SERINE PROTEASE"/>
    <property type="match status" value="1"/>
</dbReference>
<dbReference type="EC" id="3.4.21.-" evidence="6"/>
<keyword evidence="3" id="KW-0732">Signal</keyword>
<dbReference type="SMART" id="SM00112">
    <property type="entry name" value="CA"/>
    <property type="match status" value="2"/>
</dbReference>
<dbReference type="GO" id="GO:0007156">
    <property type="term" value="P:homophilic cell adhesion via plasma membrane adhesion molecules"/>
    <property type="evidence" value="ECO:0007669"/>
    <property type="project" value="InterPro"/>
</dbReference>
<dbReference type="CDD" id="cd11304">
    <property type="entry name" value="Cadherin_repeat"/>
    <property type="match status" value="2"/>
</dbReference>
<evidence type="ECO:0000313" key="8">
    <source>
        <dbReference type="EMBL" id="PYE03683.1"/>
    </source>
</evidence>
<dbReference type="RefSeq" id="WP_158465757.1">
    <property type="nucleotide sequence ID" value="NZ_QJUE01000001.1"/>
</dbReference>
<dbReference type="Proteomes" id="UP000247807">
    <property type="component" value="Unassembled WGS sequence"/>
</dbReference>
<dbReference type="GO" id="GO:0005509">
    <property type="term" value="F:calcium ion binding"/>
    <property type="evidence" value="ECO:0007669"/>
    <property type="project" value="InterPro"/>
</dbReference>